<name>A0A4Q0PBX8_9FLAO</name>
<sequence>MKNILGALLITITLASCSKSKSAYVDTQKLFEGYTEMTEVQDKYSKLTESVRADLEPKIQAFQIKLDLYQKNVQSMSAAERQSKEQELGALQQQIQQEQQARGGQLQQESQTAIDTVVSKVRKFIDTYGEENGYDFIYGKNDSGNILFGKKEFDITDQVLEALNKEYTPDSTEVPAQTPAATTPAEETTE</sequence>
<comment type="similarity">
    <text evidence="1">Belongs to the Skp family.</text>
</comment>
<dbReference type="InterPro" id="IPR024930">
    <property type="entry name" value="Skp_dom_sf"/>
</dbReference>
<dbReference type="EMBL" id="QOVM01000001">
    <property type="protein sequence ID" value="RXG24340.1"/>
    <property type="molecule type" value="Genomic_DNA"/>
</dbReference>
<dbReference type="GO" id="GO:0050821">
    <property type="term" value="P:protein stabilization"/>
    <property type="evidence" value="ECO:0007669"/>
    <property type="project" value="TreeGrafter"/>
</dbReference>
<evidence type="ECO:0000313" key="4">
    <source>
        <dbReference type="EMBL" id="RXG24340.1"/>
    </source>
</evidence>
<dbReference type="InterPro" id="IPR005632">
    <property type="entry name" value="Chaperone_Skp"/>
</dbReference>
<keyword evidence="5" id="KW-1185">Reference proteome</keyword>
<dbReference type="SMART" id="SM00935">
    <property type="entry name" value="OmpH"/>
    <property type="match status" value="1"/>
</dbReference>
<dbReference type="Pfam" id="PF03938">
    <property type="entry name" value="OmpH"/>
    <property type="match status" value="1"/>
</dbReference>
<dbReference type="PANTHER" id="PTHR35089">
    <property type="entry name" value="CHAPERONE PROTEIN SKP"/>
    <property type="match status" value="1"/>
</dbReference>
<dbReference type="GO" id="GO:0005829">
    <property type="term" value="C:cytosol"/>
    <property type="evidence" value="ECO:0007669"/>
    <property type="project" value="TreeGrafter"/>
</dbReference>
<feature type="compositionally biased region" description="Low complexity" evidence="3">
    <location>
        <begin position="172"/>
        <end position="190"/>
    </location>
</feature>
<gene>
    <name evidence="4" type="ORF">DSM00_128</name>
</gene>
<organism evidence="4 5">
    <name type="scientific">Leeuwenhoekiella aequorea</name>
    <dbReference type="NCBI Taxonomy" id="283736"/>
    <lineage>
        <taxon>Bacteria</taxon>
        <taxon>Pseudomonadati</taxon>
        <taxon>Bacteroidota</taxon>
        <taxon>Flavobacteriia</taxon>
        <taxon>Flavobacteriales</taxon>
        <taxon>Flavobacteriaceae</taxon>
        <taxon>Leeuwenhoekiella</taxon>
    </lineage>
</organism>
<dbReference type="Gene3D" id="3.30.910.20">
    <property type="entry name" value="Skp domain"/>
    <property type="match status" value="1"/>
</dbReference>
<dbReference type="Proteomes" id="UP000289238">
    <property type="component" value="Unassembled WGS sequence"/>
</dbReference>
<comment type="caution">
    <text evidence="4">The sequence shown here is derived from an EMBL/GenBank/DDBJ whole genome shotgun (WGS) entry which is preliminary data.</text>
</comment>
<evidence type="ECO:0000256" key="3">
    <source>
        <dbReference type="SAM" id="MobiDB-lite"/>
    </source>
</evidence>
<accession>A0A4Q0PBX8</accession>
<dbReference type="OrthoDB" id="1145062at2"/>
<reference evidence="4 5" key="1">
    <citation type="submission" date="2018-07" db="EMBL/GenBank/DDBJ databases">
        <title>Leeuwenhoekiella genomics.</title>
        <authorList>
            <person name="Tahon G."/>
            <person name="Willems A."/>
        </authorList>
    </citation>
    <scope>NUCLEOTIDE SEQUENCE [LARGE SCALE GENOMIC DNA]</scope>
    <source>
        <strain evidence="4 5">LMG 22550</strain>
    </source>
</reference>
<dbReference type="GO" id="GO:0051082">
    <property type="term" value="F:unfolded protein binding"/>
    <property type="evidence" value="ECO:0007669"/>
    <property type="project" value="InterPro"/>
</dbReference>
<feature type="region of interest" description="Disordered" evidence="3">
    <location>
        <begin position="166"/>
        <end position="190"/>
    </location>
</feature>
<dbReference type="SUPFAM" id="SSF111384">
    <property type="entry name" value="OmpH-like"/>
    <property type="match status" value="1"/>
</dbReference>
<evidence type="ECO:0000256" key="1">
    <source>
        <dbReference type="ARBA" id="ARBA00009091"/>
    </source>
</evidence>
<keyword evidence="2" id="KW-0732">Signal</keyword>
<dbReference type="AlphaFoldDB" id="A0A4Q0PBX8"/>
<dbReference type="PROSITE" id="PS51257">
    <property type="entry name" value="PROKAR_LIPOPROTEIN"/>
    <property type="match status" value="1"/>
</dbReference>
<evidence type="ECO:0000313" key="5">
    <source>
        <dbReference type="Proteomes" id="UP000289238"/>
    </source>
</evidence>
<proteinExistence type="inferred from homology"/>
<dbReference type="RefSeq" id="WP_128756088.1">
    <property type="nucleotide sequence ID" value="NZ_QOVM01000001.1"/>
</dbReference>
<evidence type="ECO:0000256" key="2">
    <source>
        <dbReference type="ARBA" id="ARBA00022729"/>
    </source>
</evidence>
<dbReference type="PANTHER" id="PTHR35089:SF1">
    <property type="entry name" value="CHAPERONE PROTEIN SKP"/>
    <property type="match status" value="1"/>
</dbReference>
<protein>
    <submittedName>
        <fullName evidence="4">Periplasmic chaperone for outer membrane proteins Skp</fullName>
    </submittedName>
</protein>